<dbReference type="EMBL" id="JAEDXU010000001">
    <property type="protein sequence ID" value="MBP1044778.1"/>
    <property type="molecule type" value="Genomic_DNA"/>
</dbReference>
<feature type="domain" description="EVE" evidence="2">
    <location>
        <begin position="2"/>
        <end position="129"/>
    </location>
</feature>
<protein>
    <recommendedName>
        <fullName evidence="1">UPF0310 protein I6N96_00695</fullName>
    </recommendedName>
</protein>
<accession>A0ABS4CDX9</accession>
<evidence type="ECO:0000313" key="3">
    <source>
        <dbReference type="EMBL" id="MBP1044778.1"/>
    </source>
</evidence>
<dbReference type="InterPro" id="IPR002740">
    <property type="entry name" value="EVE_domain"/>
</dbReference>
<comment type="similarity">
    <text evidence="1">Belongs to the UPF0310 family.</text>
</comment>
<reference evidence="3 4" key="1">
    <citation type="submission" date="2020-12" db="EMBL/GenBank/DDBJ databases">
        <title>Vagococcus allomyrinae sp. nov. and Enterococcus lavae sp. nov., isolated from the larvae of Allomyrina dichotoma.</title>
        <authorList>
            <person name="Lee S.D."/>
        </authorList>
    </citation>
    <scope>NUCLEOTIDE SEQUENCE [LARGE SCALE GENOMIC DNA]</scope>
    <source>
        <strain evidence="3 4">BWM-S5</strain>
    </source>
</reference>
<dbReference type="Pfam" id="PF01878">
    <property type="entry name" value="EVE"/>
    <property type="match status" value="1"/>
</dbReference>
<dbReference type="SUPFAM" id="SSF88697">
    <property type="entry name" value="PUA domain-like"/>
    <property type="match status" value="1"/>
</dbReference>
<comment type="caution">
    <text evidence="3">The sequence shown here is derived from an EMBL/GenBank/DDBJ whole genome shotgun (WGS) entry which is preliminary data.</text>
</comment>
<dbReference type="Proteomes" id="UP000673375">
    <property type="component" value="Unassembled WGS sequence"/>
</dbReference>
<keyword evidence="4" id="KW-1185">Reference proteome</keyword>
<evidence type="ECO:0000259" key="2">
    <source>
        <dbReference type="Pfam" id="PF01878"/>
    </source>
</evidence>
<dbReference type="NCBIfam" id="NF002616">
    <property type="entry name" value="PRK02268.1-2"/>
    <property type="match status" value="1"/>
</dbReference>
<dbReference type="InterPro" id="IPR022996">
    <property type="entry name" value="UPF0310"/>
</dbReference>
<name>A0ABS4CDX9_9ENTE</name>
<dbReference type="Gene3D" id="3.10.590.10">
    <property type="entry name" value="ph1033 like domains"/>
    <property type="match status" value="1"/>
</dbReference>
<evidence type="ECO:0000313" key="4">
    <source>
        <dbReference type="Proteomes" id="UP000673375"/>
    </source>
</evidence>
<dbReference type="HAMAP" id="MF_00771">
    <property type="entry name" value="UPF0310"/>
    <property type="match status" value="1"/>
</dbReference>
<dbReference type="RefSeq" id="WP_209555579.1">
    <property type="nucleotide sequence ID" value="NZ_JAEDXU010000001.1"/>
</dbReference>
<evidence type="ECO:0000256" key="1">
    <source>
        <dbReference type="HAMAP-Rule" id="MF_00771"/>
    </source>
</evidence>
<proteinExistence type="inferred from homology"/>
<dbReference type="CDD" id="cd21132">
    <property type="entry name" value="EVE-like"/>
    <property type="match status" value="1"/>
</dbReference>
<sequence length="135" mass="15221">MKYWVGVASKDHVELGVAGGFAQLCHGKGAPLNRMKAGDWLIYYAPKKSLKTNEPYQKFMAVGQILEGDAYPFEMFPGFVPYRKNVSFAPVSSPLSLEAVKAFPLWTDYRSKLRFGHFEISEELFEIIAFSMVEG</sequence>
<gene>
    <name evidence="3" type="ORF">I6N96_00695</name>
</gene>
<dbReference type="InterPro" id="IPR015947">
    <property type="entry name" value="PUA-like_sf"/>
</dbReference>
<organism evidence="3 4">
    <name type="scientific">Enterococcus larvae</name>
    <dbReference type="NCBI Taxonomy" id="2794352"/>
    <lineage>
        <taxon>Bacteria</taxon>
        <taxon>Bacillati</taxon>
        <taxon>Bacillota</taxon>
        <taxon>Bacilli</taxon>
        <taxon>Lactobacillales</taxon>
        <taxon>Enterococcaceae</taxon>
        <taxon>Enterococcus</taxon>
    </lineage>
</organism>